<reference evidence="3 4" key="1">
    <citation type="submission" date="2019-08" db="EMBL/GenBank/DDBJ databases">
        <title>In-depth cultivation of the pig gut microbiome towards novel bacterial diversity and tailored functional studies.</title>
        <authorList>
            <person name="Wylensek D."/>
            <person name="Hitch T.C.A."/>
            <person name="Clavel T."/>
        </authorList>
    </citation>
    <scope>NUCLEOTIDE SEQUENCE [LARGE SCALE GENOMIC DNA]</scope>
    <source>
        <strain evidence="3 4">Oil+RF-744-GAM-WT-6</strain>
    </source>
</reference>
<feature type="region of interest" description="Disordered" evidence="2">
    <location>
        <begin position="935"/>
        <end position="1216"/>
    </location>
</feature>
<sequence length="1258" mass="131276">MTSSRSLQKASAALLSVTLAGCGFFTNRSSVASETGASSSPTGEPSIQASASPSSSPAEKDSAAGKSEPENSESSDSQNPMSTSGSSAAGVSKGAAVRTMQAEEADPLAEIQTKCAETWGTWVNGTGCVWTPASTASNTGSSSGSKQESLSPWEIERNRLNNEVLKAASLVASAKAELADAESAYEAAKTRLQEVTGSLLNDDHVIEAARMHAGEKAAALELAEQNLSNAQQAYTDAVNEAAGVYSLAEAGADAERKAAAEQAEKEFASAKASAEAEYDALITAAENLHDAALAAAEEARTSTDTATDAVYQAKLSDAKKIYDDSVAEAREAHDARIQAAQESYDAAVAQAETAYEKAVAEAESDPEYLAAAASLKAAVEQTQSAQAEKQAADDALSEAVNAFADAQAVQKQKDDALQKAKTASETAAAAAKAAEQALQDAEAELSSARENDAAAQKAVSDAQTALSTAKRVQASAEADVQNAEAEKENADQQIRNANAALEAAKVRAASAQAVIDQGIMGFYETQKESDPTGYAYAKAVLDYASSASVQTGARTSQGGEGDATSLANIEKAIRYMEESNELRSQDSNRTDLSELCTTMRMMALAEANANATAYYSTHWQLADYEESLAGQADSRVSGNAGDSYWQTSENWAGGYSEVSTDVKNLEDLDPFNGWYEDEKAIYDYRRAHPYATDQETAEALGLSLGEVQGGTGHYTNLISTSAKVTGAAVNDERSQSTVQEFDSRTVPGEKVYTVAEYKEMFLAYYTQVQKDLSDAEALVAEKQAALDELTAAKSGALNADGTAYDGIGLTAAQYQAIVDAQKELRDAEVSVAEKTSILADANLDAEKTAALVKEAETAVTSAENEEATKRTEAEAKAATLAEAEAQKTTADQNVNTAAETVLDRTDDADEAASALLSAEETQKEAEDMMEIEQEAADVKSADEKEALEEAKNSTIVQDTTRKADADYAAEEAEAAGIRQDSEDAASAEKAAAEQASAEKYNQAKADADGALQASSSEAAETRDQKISDAEGVKQDAEASAEAEYTKKVEDAKAEQNASDAAAEEKLAEAQKAADQAVQEVADAEALNKEIQDTSENLEKKTEAADQADQNLSEKETDLDRFLNPEKYAEKETSEKTESTPAEEAKTESGSTEAGNISTEGSASGAGNSETSAAQNASSGSSMTGGSAAGGSSEEESGKTAASMSMSALEGGASASGSSAAVSLMRAAWTRKLPMILLDPDGNELFPGADGQFHLPQDS</sequence>
<evidence type="ECO:0000256" key="2">
    <source>
        <dbReference type="SAM" id="MobiDB-lite"/>
    </source>
</evidence>
<organism evidence="3 4">
    <name type="scientific">Stecheria intestinalis</name>
    <dbReference type="NCBI Taxonomy" id="2606630"/>
    <lineage>
        <taxon>Bacteria</taxon>
        <taxon>Bacillati</taxon>
        <taxon>Bacillota</taxon>
        <taxon>Erysipelotrichia</taxon>
        <taxon>Erysipelotrichales</taxon>
        <taxon>Erysipelotrichaceae</taxon>
        <taxon>Stecheria</taxon>
    </lineage>
</organism>
<feature type="region of interest" description="Disordered" evidence="2">
    <location>
        <begin position="30"/>
        <end position="99"/>
    </location>
</feature>
<feature type="compositionally biased region" description="Basic and acidic residues" evidence="2">
    <location>
        <begin position="1085"/>
        <end position="1103"/>
    </location>
</feature>
<feature type="compositionally biased region" description="Low complexity" evidence="2">
    <location>
        <begin position="987"/>
        <end position="999"/>
    </location>
</feature>
<dbReference type="EMBL" id="VUMN01000011">
    <property type="protein sequence ID" value="MSS58454.1"/>
    <property type="molecule type" value="Genomic_DNA"/>
</dbReference>
<feature type="compositionally biased region" description="Low complexity" evidence="2">
    <location>
        <begin position="84"/>
        <end position="97"/>
    </location>
</feature>
<feature type="compositionally biased region" description="Polar residues" evidence="2">
    <location>
        <begin position="1149"/>
        <end position="1175"/>
    </location>
</feature>
<dbReference type="PROSITE" id="PS51257">
    <property type="entry name" value="PROKAR_LIPOPROTEIN"/>
    <property type="match status" value="1"/>
</dbReference>
<feature type="compositionally biased region" description="Low complexity" evidence="2">
    <location>
        <begin position="1198"/>
        <end position="1216"/>
    </location>
</feature>
<name>A0A7X2NRW9_9FIRM</name>
<evidence type="ECO:0000313" key="4">
    <source>
        <dbReference type="Proteomes" id="UP000461880"/>
    </source>
</evidence>
<feature type="compositionally biased region" description="Basic and acidic residues" evidence="2">
    <location>
        <begin position="1111"/>
        <end position="1146"/>
    </location>
</feature>
<feature type="coiled-coil region" evidence="1">
    <location>
        <begin position="157"/>
        <end position="240"/>
    </location>
</feature>
<feature type="compositionally biased region" description="Basic and acidic residues" evidence="2">
    <location>
        <begin position="1019"/>
        <end position="1036"/>
    </location>
</feature>
<feature type="compositionally biased region" description="Low complexity" evidence="2">
    <location>
        <begin position="1176"/>
        <end position="1191"/>
    </location>
</feature>
<keyword evidence="4" id="KW-1185">Reference proteome</keyword>
<protein>
    <recommendedName>
        <fullName evidence="5">SCP domain-containing protein</fullName>
    </recommendedName>
</protein>
<feature type="compositionally biased region" description="Basic and acidic residues" evidence="2">
    <location>
        <begin position="936"/>
        <end position="951"/>
    </location>
</feature>
<accession>A0A7X2NRW9</accession>
<keyword evidence="1" id="KW-0175">Coiled coil</keyword>
<feature type="region of interest" description="Disordered" evidence="2">
    <location>
        <begin position="441"/>
        <end position="460"/>
    </location>
</feature>
<evidence type="ECO:0000256" key="1">
    <source>
        <dbReference type="SAM" id="Coils"/>
    </source>
</evidence>
<feature type="region of interest" description="Disordered" evidence="2">
    <location>
        <begin position="884"/>
        <end position="906"/>
    </location>
</feature>
<feature type="compositionally biased region" description="Low complexity" evidence="2">
    <location>
        <begin position="30"/>
        <end position="57"/>
    </location>
</feature>
<dbReference type="AlphaFoldDB" id="A0A7X2NRW9"/>
<proteinExistence type="predicted"/>
<dbReference type="RefSeq" id="WP_154504244.1">
    <property type="nucleotide sequence ID" value="NZ_VUMN01000011.1"/>
</dbReference>
<feature type="compositionally biased region" description="Basic and acidic residues" evidence="2">
    <location>
        <begin position="58"/>
        <end position="69"/>
    </location>
</feature>
<evidence type="ECO:0008006" key="5">
    <source>
        <dbReference type="Google" id="ProtNLM"/>
    </source>
</evidence>
<comment type="caution">
    <text evidence="3">The sequence shown here is derived from an EMBL/GenBank/DDBJ whole genome shotgun (WGS) entry which is preliminary data.</text>
</comment>
<feature type="coiled-coil region" evidence="1">
    <location>
        <begin position="765"/>
        <end position="792"/>
    </location>
</feature>
<dbReference type="Proteomes" id="UP000461880">
    <property type="component" value="Unassembled WGS sequence"/>
</dbReference>
<feature type="compositionally biased region" description="Low complexity" evidence="2">
    <location>
        <begin position="1069"/>
        <end position="1084"/>
    </location>
</feature>
<gene>
    <name evidence="3" type="ORF">FYJ51_06000</name>
</gene>
<feature type="compositionally biased region" description="Basic and acidic residues" evidence="2">
    <location>
        <begin position="1043"/>
        <end position="1053"/>
    </location>
</feature>
<evidence type="ECO:0000313" key="3">
    <source>
        <dbReference type="EMBL" id="MSS58454.1"/>
    </source>
</evidence>
<feature type="compositionally biased region" description="Polar residues" evidence="2">
    <location>
        <begin position="72"/>
        <end position="83"/>
    </location>
</feature>